<feature type="domain" description="RecA family profile 1" evidence="3">
    <location>
        <begin position="30"/>
        <end position="216"/>
    </location>
</feature>
<dbReference type="PANTHER" id="PTHR46457">
    <property type="entry name" value="DNA REPAIR PROTEIN RAD51 HOMOLOG 4"/>
    <property type="match status" value="1"/>
</dbReference>
<dbReference type="Proteomes" id="UP001151518">
    <property type="component" value="Unassembled WGS sequence"/>
</dbReference>
<dbReference type="GO" id="GO:0005524">
    <property type="term" value="F:ATP binding"/>
    <property type="evidence" value="ECO:0007669"/>
    <property type="project" value="InterPro"/>
</dbReference>
<sequence length="315" mass="34399">MVVLEHFASSGQTAAAMLNSGNALSLENRVELFIESGIRQLDCLLCGGLRLGHITEICGKGGTGKTQIAIEFAAEHLISASADPNSRVYYLQSSPLPIWGIEKALKQRVGSGDADQSALIYRKAMERLIIVDCYDLDSLLTFLYSYSSIRGLDNTLESSGSIADLLIIDSVRPHIINAMQIHNNGYAAINAIKTALRSITSIQSVVPAAILITNGISQRGLPENSNYGDQQENNGQLWLQTIQPSLGPSWLQVSHTHIYLYPGQHHISKEDDDLNVLSSHEIVMDNNFDNTFSSFKTNAMVLKSTYLPAGKSCVF</sequence>
<dbReference type="GO" id="GO:0003697">
    <property type="term" value="F:single-stranded DNA binding"/>
    <property type="evidence" value="ECO:0007669"/>
    <property type="project" value="TreeGrafter"/>
</dbReference>
<dbReference type="InterPro" id="IPR020588">
    <property type="entry name" value="RecA_ATP-bd"/>
</dbReference>
<accession>A0A9W8L1F9</accession>
<dbReference type="SUPFAM" id="SSF52540">
    <property type="entry name" value="P-loop containing nucleoside triphosphate hydrolases"/>
    <property type="match status" value="1"/>
</dbReference>
<dbReference type="OrthoDB" id="336321at2759"/>
<keyword evidence="2" id="KW-0539">Nucleus</keyword>
<protein>
    <submittedName>
        <fullName evidence="4">DNA repair protein rad51d</fullName>
    </submittedName>
</protein>
<gene>
    <name evidence="4" type="primary">RAD51D</name>
    <name evidence="4" type="ORF">GGI25_000086</name>
</gene>
<dbReference type="EMBL" id="JANBTW010000001">
    <property type="protein sequence ID" value="KAJ2681131.1"/>
    <property type="molecule type" value="Genomic_DNA"/>
</dbReference>
<name>A0A9W8L1F9_9FUNG</name>
<dbReference type="PANTHER" id="PTHR46457:SF1">
    <property type="entry name" value="DNA REPAIR PROTEIN RAD51 HOMOLOG 4"/>
    <property type="match status" value="1"/>
</dbReference>
<dbReference type="GO" id="GO:0000400">
    <property type="term" value="F:four-way junction DNA binding"/>
    <property type="evidence" value="ECO:0007669"/>
    <property type="project" value="TreeGrafter"/>
</dbReference>
<dbReference type="GO" id="GO:0007131">
    <property type="term" value="P:reciprocal meiotic recombination"/>
    <property type="evidence" value="ECO:0007669"/>
    <property type="project" value="TreeGrafter"/>
</dbReference>
<dbReference type="PROSITE" id="PS50162">
    <property type="entry name" value="RECA_2"/>
    <property type="match status" value="1"/>
</dbReference>
<dbReference type="Pfam" id="PF06745">
    <property type="entry name" value="ATPase"/>
    <property type="match status" value="1"/>
</dbReference>
<dbReference type="InterPro" id="IPR014774">
    <property type="entry name" value="KaiC-like_dom"/>
</dbReference>
<comment type="caution">
    <text evidence="4">The sequence shown here is derived from an EMBL/GenBank/DDBJ whole genome shotgun (WGS) entry which is preliminary data.</text>
</comment>
<evidence type="ECO:0000313" key="5">
    <source>
        <dbReference type="Proteomes" id="UP001151518"/>
    </source>
</evidence>
<proteinExistence type="predicted"/>
<comment type="subcellular location">
    <subcellularLocation>
        <location evidence="1">Nucleus</location>
    </subcellularLocation>
</comment>
<dbReference type="GO" id="GO:0005657">
    <property type="term" value="C:replication fork"/>
    <property type="evidence" value="ECO:0007669"/>
    <property type="project" value="TreeGrafter"/>
</dbReference>
<dbReference type="Gene3D" id="3.40.50.300">
    <property type="entry name" value="P-loop containing nucleotide triphosphate hydrolases"/>
    <property type="match status" value="1"/>
</dbReference>
<dbReference type="GO" id="GO:0005815">
    <property type="term" value="C:microtubule organizing center"/>
    <property type="evidence" value="ECO:0007669"/>
    <property type="project" value="TreeGrafter"/>
</dbReference>
<dbReference type="InterPro" id="IPR027417">
    <property type="entry name" value="P-loop_NTPase"/>
</dbReference>
<dbReference type="AlphaFoldDB" id="A0A9W8L1F9"/>
<dbReference type="GO" id="GO:0042148">
    <property type="term" value="P:DNA strand invasion"/>
    <property type="evidence" value="ECO:0007669"/>
    <property type="project" value="TreeGrafter"/>
</dbReference>
<dbReference type="InterPro" id="IPR051988">
    <property type="entry name" value="HRR_RAD51_Paralog"/>
</dbReference>
<evidence type="ECO:0000256" key="1">
    <source>
        <dbReference type="ARBA" id="ARBA00004123"/>
    </source>
</evidence>
<reference evidence="4" key="1">
    <citation type="submission" date="2022-07" db="EMBL/GenBank/DDBJ databases">
        <title>Phylogenomic reconstructions and comparative analyses of Kickxellomycotina fungi.</title>
        <authorList>
            <person name="Reynolds N.K."/>
            <person name="Stajich J.E."/>
            <person name="Barry K."/>
            <person name="Grigoriev I.V."/>
            <person name="Crous P."/>
            <person name="Smith M.E."/>
        </authorList>
    </citation>
    <scope>NUCLEOTIDE SEQUENCE</scope>
    <source>
        <strain evidence="4">NRRL 3115</strain>
    </source>
</reference>
<evidence type="ECO:0000259" key="3">
    <source>
        <dbReference type="PROSITE" id="PS50162"/>
    </source>
</evidence>
<organism evidence="4 5">
    <name type="scientific">Coemansia spiralis</name>
    <dbReference type="NCBI Taxonomy" id="417178"/>
    <lineage>
        <taxon>Eukaryota</taxon>
        <taxon>Fungi</taxon>
        <taxon>Fungi incertae sedis</taxon>
        <taxon>Zoopagomycota</taxon>
        <taxon>Kickxellomycotina</taxon>
        <taxon>Kickxellomycetes</taxon>
        <taxon>Kickxellales</taxon>
        <taxon>Kickxellaceae</taxon>
        <taxon>Coemansia</taxon>
    </lineage>
</organism>
<dbReference type="GO" id="GO:0033063">
    <property type="term" value="C:Rad51B-Rad51C-Rad51D-XRCC2 complex"/>
    <property type="evidence" value="ECO:0007669"/>
    <property type="project" value="TreeGrafter"/>
</dbReference>
<dbReference type="GO" id="GO:0140664">
    <property type="term" value="F:ATP-dependent DNA damage sensor activity"/>
    <property type="evidence" value="ECO:0007669"/>
    <property type="project" value="InterPro"/>
</dbReference>
<dbReference type="GO" id="GO:0000723">
    <property type="term" value="P:telomere maintenance"/>
    <property type="evidence" value="ECO:0007669"/>
    <property type="project" value="TreeGrafter"/>
</dbReference>
<evidence type="ECO:0000313" key="4">
    <source>
        <dbReference type="EMBL" id="KAJ2681131.1"/>
    </source>
</evidence>
<dbReference type="GO" id="GO:0000724">
    <property type="term" value="P:double-strand break repair via homologous recombination"/>
    <property type="evidence" value="ECO:0007669"/>
    <property type="project" value="TreeGrafter"/>
</dbReference>
<evidence type="ECO:0000256" key="2">
    <source>
        <dbReference type="ARBA" id="ARBA00023242"/>
    </source>
</evidence>